<feature type="signal peptide" evidence="1">
    <location>
        <begin position="1"/>
        <end position="25"/>
    </location>
</feature>
<evidence type="ECO:0000313" key="4">
    <source>
        <dbReference type="Proteomes" id="UP000185622"/>
    </source>
</evidence>
<evidence type="ECO:0000256" key="1">
    <source>
        <dbReference type="SAM" id="SignalP"/>
    </source>
</evidence>
<accession>A0ABM6IKU3</accession>
<evidence type="ECO:0000313" key="3">
    <source>
        <dbReference type="EMBL" id="AQS49459.1"/>
    </source>
</evidence>
<keyword evidence="1" id="KW-0732">Signal</keyword>
<dbReference type="InterPro" id="IPR003646">
    <property type="entry name" value="SH3-like_bac-type"/>
</dbReference>
<feature type="chain" id="PRO_5045549775" evidence="1">
    <location>
        <begin position="26"/>
        <end position="101"/>
    </location>
</feature>
<dbReference type="Gene3D" id="2.30.30.40">
    <property type="entry name" value="SH3 Domains"/>
    <property type="match status" value="1"/>
</dbReference>
<keyword evidence="4" id="KW-1185">Reference proteome</keyword>
<dbReference type="Proteomes" id="UP000185622">
    <property type="component" value="Chromosome"/>
</dbReference>
<protein>
    <submittedName>
        <fullName evidence="3">Peptide-binding protein</fullName>
    </submittedName>
</protein>
<evidence type="ECO:0000259" key="2">
    <source>
        <dbReference type="Pfam" id="PF08239"/>
    </source>
</evidence>
<organism evidence="3 4">
    <name type="scientific">Thioclava nitratireducens</name>
    <dbReference type="NCBI Taxonomy" id="1915078"/>
    <lineage>
        <taxon>Bacteria</taxon>
        <taxon>Pseudomonadati</taxon>
        <taxon>Pseudomonadota</taxon>
        <taxon>Alphaproteobacteria</taxon>
        <taxon>Rhodobacterales</taxon>
        <taxon>Paracoccaceae</taxon>
        <taxon>Thioclava</taxon>
    </lineage>
</organism>
<gene>
    <name evidence="3" type="ORF">BMG03_17925</name>
</gene>
<reference evidence="3 4" key="1">
    <citation type="submission" date="2017-01" db="EMBL/GenBank/DDBJ databases">
        <title>The complete genome sequence of a sulfur-oxidizing marine bacterium Thioclava sp. 25B10_4T.</title>
        <authorList>
            <person name="Liu Y."/>
            <person name="Lai Q."/>
            <person name="Shao Z."/>
        </authorList>
    </citation>
    <scope>NUCLEOTIDE SEQUENCE [LARGE SCALE GENOMIC DNA]</scope>
    <source>
        <strain evidence="3 4">25B10_4</strain>
    </source>
</reference>
<dbReference type="RefSeq" id="WP_075773841.1">
    <property type="nucleotide sequence ID" value="NZ_CP019437.1"/>
</dbReference>
<sequence length="101" mass="10887">MRPTRAILLAAPLCAAATLATPTLADAWRGTYEVAGVKGQDMLKLRAGPGTGYKVILGLPNGAIVHVRSCERSGNTRWCNVSLDVARNLRGYVSESYLREK</sequence>
<feature type="domain" description="SH3b" evidence="2">
    <location>
        <begin position="43"/>
        <end position="98"/>
    </location>
</feature>
<dbReference type="Pfam" id="PF08239">
    <property type="entry name" value="SH3_3"/>
    <property type="match status" value="1"/>
</dbReference>
<name>A0ABM6IKU3_9RHOB</name>
<dbReference type="EMBL" id="CP019437">
    <property type="protein sequence ID" value="AQS49459.1"/>
    <property type="molecule type" value="Genomic_DNA"/>
</dbReference>
<proteinExistence type="predicted"/>